<dbReference type="GO" id="GO:0006167">
    <property type="term" value="P:AMP biosynthetic process"/>
    <property type="evidence" value="ECO:0007669"/>
    <property type="project" value="TreeGrafter"/>
</dbReference>
<keyword evidence="5" id="KW-1185">Reference proteome</keyword>
<dbReference type="SUPFAM" id="SSF57850">
    <property type="entry name" value="RING/U-box"/>
    <property type="match status" value="1"/>
</dbReference>
<comment type="similarity">
    <text evidence="2">Belongs to the Nudix hydrolase family.</text>
</comment>
<evidence type="ECO:0000259" key="3">
    <source>
        <dbReference type="PROSITE" id="PS51462"/>
    </source>
</evidence>
<dbReference type="InterPro" id="IPR020476">
    <property type="entry name" value="Nudix_hydrolase"/>
</dbReference>
<proteinExistence type="inferred from homology"/>
<sequence length="376" mass="42717">MSIIIESIDKSINQTLENKFNFTTTSTTSEKHHNFKHYFHSNNREDTNNILKNYNQDVPITCLVLNIEYKHKSKTDIELLEATDLLIQECRLKRKLYSFIIVFIKEEASNAAYCATAMNKLIPHGANMVTQSVDVLINALQIISTTSILESGSYSCPICTEGGIATNLSQDHLREHVFLFHCAMPLHEIHEKMPTCPICKEAPREPIGVHLHERHGPQGEKTEKEQSLSTIYPFCLVICKRKDGSFLLVNEAAGRGWWLPGGRTNIGESLQQCAIRETKEESGIDVAIKGILRIEYSPHMGYSRMRVIFYAEPVDDKQLPKSLPCYESVCAAYVKVSELTNFYLRGKEPNIWFNYVNQGKTIHPVSLLTLENALPR</sequence>
<keyword evidence="1 2" id="KW-0378">Hydrolase</keyword>
<dbReference type="InterPro" id="IPR000086">
    <property type="entry name" value="NUDIX_hydrolase_dom"/>
</dbReference>
<gene>
    <name evidence="4" type="ORF">CYY_007647</name>
</gene>
<evidence type="ECO:0000256" key="1">
    <source>
        <dbReference type="ARBA" id="ARBA00022801"/>
    </source>
</evidence>
<organism evidence="4 5">
    <name type="scientific">Polysphondylium violaceum</name>
    <dbReference type="NCBI Taxonomy" id="133409"/>
    <lineage>
        <taxon>Eukaryota</taxon>
        <taxon>Amoebozoa</taxon>
        <taxon>Evosea</taxon>
        <taxon>Eumycetozoa</taxon>
        <taxon>Dictyostelia</taxon>
        <taxon>Dictyosteliales</taxon>
        <taxon>Dictyosteliaceae</taxon>
        <taxon>Polysphondylium</taxon>
    </lineage>
</organism>
<dbReference type="PRINTS" id="PR00502">
    <property type="entry name" value="NUDIXFAMILY"/>
</dbReference>
<comment type="caution">
    <text evidence="4">The sequence shown here is derived from an EMBL/GenBank/DDBJ whole genome shotgun (WGS) entry which is preliminary data.</text>
</comment>
<dbReference type="OrthoDB" id="18001at2759"/>
<evidence type="ECO:0000313" key="4">
    <source>
        <dbReference type="EMBL" id="KAF2071026.1"/>
    </source>
</evidence>
<dbReference type="GO" id="GO:0004081">
    <property type="term" value="F:bis(5'-nucleosyl)-tetraphosphatase (asymmetrical) activity"/>
    <property type="evidence" value="ECO:0007669"/>
    <property type="project" value="TreeGrafter"/>
</dbReference>
<dbReference type="Pfam" id="PF00293">
    <property type="entry name" value="NUDIX"/>
    <property type="match status" value="1"/>
</dbReference>
<dbReference type="SUPFAM" id="SSF55811">
    <property type="entry name" value="Nudix"/>
    <property type="match status" value="1"/>
</dbReference>
<dbReference type="CDD" id="cd02883">
    <property type="entry name" value="NUDIX_Hydrolase"/>
    <property type="match status" value="1"/>
</dbReference>
<dbReference type="PROSITE" id="PS00893">
    <property type="entry name" value="NUDIX_BOX"/>
    <property type="match status" value="1"/>
</dbReference>
<dbReference type="PANTHER" id="PTHR21340:SF0">
    <property type="entry name" value="BIS(5'-NUCLEOSYL)-TETRAPHOSPHATASE [ASYMMETRICAL]"/>
    <property type="match status" value="1"/>
</dbReference>
<dbReference type="PANTHER" id="PTHR21340">
    <property type="entry name" value="DIADENOSINE 5,5-P1,P4-TETRAPHOSPHATE PYROPHOSPHOHYDROLASE MUTT"/>
    <property type="match status" value="1"/>
</dbReference>
<dbReference type="Proteomes" id="UP000695562">
    <property type="component" value="Unassembled WGS sequence"/>
</dbReference>
<dbReference type="InterPro" id="IPR051325">
    <property type="entry name" value="Nudix_hydrolase_domain"/>
</dbReference>
<reference evidence="4" key="1">
    <citation type="submission" date="2020-01" db="EMBL/GenBank/DDBJ databases">
        <title>Development of genomics and gene disruption for Polysphondylium violaceum indicates a role for the polyketide synthase stlB in stalk morphogenesis.</title>
        <authorList>
            <person name="Narita B."/>
            <person name="Kawabe Y."/>
            <person name="Kin K."/>
            <person name="Saito T."/>
            <person name="Gibbs R."/>
            <person name="Kuspa A."/>
            <person name="Muzny D."/>
            <person name="Queller D."/>
            <person name="Richards S."/>
            <person name="Strassman J."/>
            <person name="Sucgang R."/>
            <person name="Worley K."/>
            <person name="Schaap P."/>
        </authorList>
    </citation>
    <scope>NUCLEOTIDE SEQUENCE</scope>
    <source>
        <strain evidence="4">QSvi11</strain>
    </source>
</reference>
<dbReference type="EMBL" id="AJWJ01000420">
    <property type="protein sequence ID" value="KAF2071026.1"/>
    <property type="molecule type" value="Genomic_DNA"/>
</dbReference>
<dbReference type="PROSITE" id="PS51462">
    <property type="entry name" value="NUDIX"/>
    <property type="match status" value="1"/>
</dbReference>
<protein>
    <recommendedName>
        <fullName evidence="3">Nudix hydrolase domain-containing protein</fullName>
    </recommendedName>
</protein>
<dbReference type="GO" id="GO:0006754">
    <property type="term" value="P:ATP biosynthetic process"/>
    <property type="evidence" value="ECO:0007669"/>
    <property type="project" value="TreeGrafter"/>
</dbReference>
<dbReference type="AlphaFoldDB" id="A0A8J4UQR4"/>
<dbReference type="InterPro" id="IPR015797">
    <property type="entry name" value="NUDIX_hydrolase-like_dom_sf"/>
</dbReference>
<dbReference type="Gene3D" id="3.90.79.10">
    <property type="entry name" value="Nucleoside Triphosphate Pyrophosphohydrolase"/>
    <property type="match status" value="1"/>
</dbReference>
<name>A0A8J4UQR4_9MYCE</name>
<evidence type="ECO:0000256" key="2">
    <source>
        <dbReference type="RuleBase" id="RU003476"/>
    </source>
</evidence>
<dbReference type="InterPro" id="IPR020084">
    <property type="entry name" value="NUDIX_hydrolase_CS"/>
</dbReference>
<evidence type="ECO:0000313" key="5">
    <source>
        <dbReference type="Proteomes" id="UP000695562"/>
    </source>
</evidence>
<feature type="domain" description="Nudix hydrolase" evidence="3">
    <location>
        <begin position="229"/>
        <end position="356"/>
    </location>
</feature>
<accession>A0A8J4UQR4</accession>